<keyword evidence="1" id="KW-0812">Transmembrane</keyword>
<dbReference type="AlphaFoldDB" id="A0A182QD43"/>
<dbReference type="VEuPathDB" id="VectorBase:AFAF007765"/>
<feature type="transmembrane region" description="Helical" evidence="1">
    <location>
        <begin position="90"/>
        <end position="111"/>
    </location>
</feature>
<proteinExistence type="predicted"/>
<keyword evidence="1" id="KW-1133">Transmembrane helix</keyword>
<dbReference type="Proteomes" id="UP000075886">
    <property type="component" value="Unassembled WGS sequence"/>
</dbReference>
<dbReference type="STRING" id="69004.A0A182QD43"/>
<dbReference type="EnsemblMetazoa" id="AFAF007765-RA">
    <property type="protein sequence ID" value="AFAF007765-PA"/>
    <property type="gene ID" value="AFAF007765"/>
</dbReference>
<dbReference type="EMBL" id="AXCN02000946">
    <property type="status" value="NOT_ANNOTATED_CDS"/>
    <property type="molecule type" value="Genomic_DNA"/>
</dbReference>
<evidence type="ECO:0008006" key="4">
    <source>
        <dbReference type="Google" id="ProtNLM"/>
    </source>
</evidence>
<name>A0A182QD43_9DIPT</name>
<feature type="transmembrane region" description="Helical" evidence="1">
    <location>
        <begin position="33"/>
        <end position="52"/>
    </location>
</feature>
<organism evidence="2 3">
    <name type="scientific">Anopheles farauti</name>
    <dbReference type="NCBI Taxonomy" id="69004"/>
    <lineage>
        <taxon>Eukaryota</taxon>
        <taxon>Metazoa</taxon>
        <taxon>Ecdysozoa</taxon>
        <taxon>Arthropoda</taxon>
        <taxon>Hexapoda</taxon>
        <taxon>Insecta</taxon>
        <taxon>Pterygota</taxon>
        <taxon>Neoptera</taxon>
        <taxon>Endopterygota</taxon>
        <taxon>Diptera</taxon>
        <taxon>Nematocera</taxon>
        <taxon>Culicoidea</taxon>
        <taxon>Culicidae</taxon>
        <taxon>Anophelinae</taxon>
        <taxon>Anopheles</taxon>
    </lineage>
</organism>
<feature type="transmembrane region" description="Helical" evidence="1">
    <location>
        <begin position="182"/>
        <end position="203"/>
    </location>
</feature>
<evidence type="ECO:0000313" key="3">
    <source>
        <dbReference type="Proteomes" id="UP000075886"/>
    </source>
</evidence>
<dbReference type="PROSITE" id="PS51257">
    <property type="entry name" value="PROKAR_LIPOPROTEIN"/>
    <property type="match status" value="1"/>
</dbReference>
<protein>
    <recommendedName>
        <fullName evidence="4">Gustatory receptor</fullName>
    </recommendedName>
</protein>
<keyword evidence="3" id="KW-1185">Reference proteome</keyword>
<evidence type="ECO:0000313" key="2">
    <source>
        <dbReference type="EnsemblMetazoa" id="AFAF007765-PA"/>
    </source>
</evidence>
<keyword evidence="1" id="KW-0472">Membrane</keyword>
<sequence>MLNKRSNSVSSSSTTVFSSSCPAAIGTAVELIAASMVYSGVLGAVICYLSLWRTDRMKCIYIAGIQFSNAKINERYYQFRNMQVPSKQSWLVSISIAILFILSLCEAYAQYKMLDAFLESLQRQSTPSAPLKGDKKSPNKVHPLSRRPFVQEHELISGERLTYMFVVHENVAKLAEFINGAYSLQIITIVTVTFVNTLFGFFIETKIFSAATSYLIVLLQFDLSKDLQKATMLPITK</sequence>
<accession>A0A182QD43</accession>
<reference evidence="3" key="1">
    <citation type="submission" date="2014-01" db="EMBL/GenBank/DDBJ databases">
        <title>The Genome Sequence of Anopheles farauti FAR1 (V2).</title>
        <authorList>
            <consortium name="The Broad Institute Genomics Platform"/>
            <person name="Neafsey D.E."/>
            <person name="Besansky N."/>
            <person name="Howell P."/>
            <person name="Walton C."/>
            <person name="Young S.K."/>
            <person name="Zeng Q."/>
            <person name="Gargeya S."/>
            <person name="Fitzgerald M."/>
            <person name="Haas B."/>
            <person name="Abouelleil A."/>
            <person name="Allen A.W."/>
            <person name="Alvarado L."/>
            <person name="Arachchi H.M."/>
            <person name="Berlin A.M."/>
            <person name="Chapman S.B."/>
            <person name="Gainer-Dewar J."/>
            <person name="Goldberg J."/>
            <person name="Griggs A."/>
            <person name="Gujja S."/>
            <person name="Hansen M."/>
            <person name="Howarth C."/>
            <person name="Imamovic A."/>
            <person name="Ireland A."/>
            <person name="Larimer J."/>
            <person name="McCowan C."/>
            <person name="Murphy C."/>
            <person name="Pearson M."/>
            <person name="Poon T.W."/>
            <person name="Priest M."/>
            <person name="Roberts A."/>
            <person name="Saif S."/>
            <person name="Shea T."/>
            <person name="Sisk P."/>
            <person name="Sykes S."/>
            <person name="Wortman J."/>
            <person name="Nusbaum C."/>
            <person name="Birren B."/>
        </authorList>
    </citation>
    <scope>NUCLEOTIDE SEQUENCE [LARGE SCALE GENOMIC DNA]</scope>
    <source>
        <strain evidence="3">FAR1</strain>
    </source>
</reference>
<reference evidence="2" key="2">
    <citation type="submission" date="2020-05" db="UniProtKB">
        <authorList>
            <consortium name="EnsemblMetazoa"/>
        </authorList>
    </citation>
    <scope>IDENTIFICATION</scope>
    <source>
        <strain evidence="2">FAR1</strain>
    </source>
</reference>
<evidence type="ECO:0000256" key="1">
    <source>
        <dbReference type="SAM" id="Phobius"/>
    </source>
</evidence>